<evidence type="ECO:0000313" key="2">
    <source>
        <dbReference type="Proteomes" id="UP000886602"/>
    </source>
</evidence>
<reference evidence="1" key="1">
    <citation type="submission" date="2020-10" db="EMBL/GenBank/DDBJ databases">
        <title>Connecting structure to function with the recovery of over 1000 high-quality activated sludge metagenome-assembled genomes encoding full-length rRNA genes using long-read sequencing.</title>
        <authorList>
            <person name="Singleton C.M."/>
            <person name="Petriglieri F."/>
            <person name="Kristensen J.M."/>
            <person name="Kirkegaard R.H."/>
            <person name="Michaelsen T.Y."/>
            <person name="Andersen M.H."/>
            <person name="Karst S.M."/>
            <person name="Dueholm M.S."/>
            <person name="Nielsen P.H."/>
            <person name="Albertsen M."/>
        </authorList>
    </citation>
    <scope>NUCLEOTIDE SEQUENCE</scope>
    <source>
        <strain evidence="1">EsbW_18-Q3-R4-48_MAXAC.044</strain>
    </source>
</reference>
<dbReference type="Proteomes" id="UP000886602">
    <property type="component" value="Unassembled WGS sequence"/>
</dbReference>
<gene>
    <name evidence="1" type="ORF">IPJ48_11710</name>
</gene>
<proteinExistence type="predicted"/>
<organism evidence="1 2">
    <name type="scientific">Candidatus Propionivibrio dominans</name>
    <dbReference type="NCBI Taxonomy" id="2954373"/>
    <lineage>
        <taxon>Bacteria</taxon>
        <taxon>Pseudomonadati</taxon>
        <taxon>Pseudomonadota</taxon>
        <taxon>Betaproteobacteria</taxon>
        <taxon>Rhodocyclales</taxon>
        <taxon>Rhodocyclaceae</taxon>
        <taxon>Propionivibrio</taxon>
    </lineage>
</organism>
<name>A0A9D7FD64_9RHOO</name>
<comment type="caution">
    <text evidence="1">The sequence shown here is derived from an EMBL/GenBank/DDBJ whole genome shotgun (WGS) entry which is preliminary data.</text>
</comment>
<dbReference type="EMBL" id="JADJNC010000017">
    <property type="protein sequence ID" value="MBK7423703.1"/>
    <property type="molecule type" value="Genomic_DNA"/>
</dbReference>
<protein>
    <submittedName>
        <fullName evidence="1">Toxin-antitoxin system, antitoxin component, Xre family protein</fullName>
    </submittedName>
</protein>
<accession>A0A9D7FD64</accession>
<dbReference type="AlphaFoldDB" id="A0A9D7FD64"/>
<evidence type="ECO:0000313" key="1">
    <source>
        <dbReference type="EMBL" id="MBK7423703.1"/>
    </source>
</evidence>
<sequence length="66" mass="7498">MSATEQGLIAKIRQLPPQRLAEVEDFVDFLRTREDEQRLTQAAAKVAEASFAAVWNNDEDAAYDRM</sequence>